<keyword evidence="5" id="KW-0804">Transcription</keyword>
<dbReference type="InterPro" id="IPR039350">
    <property type="entry name" value="Prospero_homeodomain"/>
</dbReference>
<dbReference type="AlphaFoldDB" id="A0A8T2P5E0"/>
<dbReference type="GO" id="GO:0048468">
    <property type="term" value="P:cell development"/>
    <property type="evidence" value="ECO:0007669"/>
    <property type="project" value="UniProtKB-ARBA"/>
</dbReference>
<dbReference type="OrthoDB" id="10038576at2759"/>
<feature type="region of interest" description="Disordered" evidence="7">
    <location>
        <begin position="114"/>
        <end position="168"/>
    </location>
</feature>
<keyword evidence="3" id="KW-0238">DNA-binding</keyword>
<dbReference type="InterPro" id="IPR037131">
    <property type="entry name" value="Homeo_prospero_dom_sf"/>
</dbReference>
<dbReference type="EMBL" id="JAFBMS010000019">
    <property type="protein sequence ID" value="KAG9344822.1"/>
    <property type="molecule type" value="Genomic_DNA"/>
</dbReference>
<comment type="subcellular location">
    <subcellularLocation>
        <location evidence="1">Nucleus</location>
    </subcellularLocation>
</comment>
<evidence type="ECO:0000256" key="6">
    <source>
        <dbReference type="ARBA" id="ARBA00023242"/>
    </source>
</evidence>
<dbReference type="Gene3D" id="1.10.10.500">
    <property type="entry name" value="Homeo-prospero domain"/>
    <property type="match status" value="1"/>
</dbReference>
<dbReference type="PANTHER" id="PTHR12198">
    <property type="entry name" value="HOMEOBOX PROTEIN PROSPERO/PROX-1/CEH-26"/>
    <property type="match status" value="1"/>
</dbReference>
<keyword evidence="4" id="KW-0371">Homeobox</keyword>
<evidence type="ECO:0000313" key="10">
    <source>
        <dbReference type="Proteomes" id="UP000824540"/>
    </source>
</evidence>
<feature type="domain" description="Prospero" evidence="8">
    <location>
        <begin position="463"/>
        <end position="584"/>
    </location>
</feature>
<comment type="caution">
    <text evidence="9">The sequence shown here is derived from an EMBL/GenBank/DDBJ whole genome shotgun (WGS) entry which is preliminary data.</text>
</comment>
<accession>A0A8T2P5E0</accession>
<evidence type="ECO:0000256" key="7">
    <source>
        <dbReference type="SAM" id="MobiDB-lite"/>
    </source>
</evidence>
<evidence type="ECO:0000256" key="3">
    <source>
        <dbReference type="ARBA" id="ARBA00023125"/>
    </source>
</evidence>
<evidence type="ECO:0000256" key="2">
    <source>
        <dbReference type="ARBA" id="ARBA00023015"/>
    </source>
</evidence>
<keyword evidence="2" id="KW-0805">Transcription regulation</keyword>
<dbReference type="PROSITE" id="PS51818">
    <property type="entry name" value="HOMEO_PROSPERO"/>
    <property type="match status" value="1"/>
</dbReference>
<evidence type="ECO:0000256" key="5">
    <source>
        <dbReference type="ARBA" id="ARBA00023163"/>
    </source>
</evidence>
<dbReference type="GO" id="GO:0005634">
    <property type="term" value="C:nucleus"/>
    <property type="evidence" value="ECO:0007669"/>
    <property type="project" value="UniProtKB-SubCell"/>
</dbReference>
<dbReference type="GO" id="GO:0007399">
    <property type="term" value="P:nervous system development"/>
    <property type="evidence" value="ECO:0007669"/>
    <property type="project" value="UniProtKB-ARBA"/>
</dbReference>
<dbReference type="InterPro" id="IPR023082">
    <property type="entry name" value="Homeo_prospero_dom"/>
</dbReference>
<name>A0A8T2P5E0_9TELE</name>
<evidence type="ECO:0000259" key="8">
    <source>
        <dbReference type="PROSITE" id="PS51818"/>
    </source>
</evidence>
<dbReference type="Proteomes" id="UP000824540">
    <property type="component" value="Unassembled WGS sequence"/>
</dbReference>
<dbReference type="PANTHER" id="PTHR12198:SF9">
    <property type="entry name" value="PROSPERO HOMEOBOX PROTEIN 2"/>
    <property type="match status" value="1"/>
</dbReference>
<evidence type="ECO:0000313" key="9">
    <source>
        <dbReference type="EMBL" id="KAG9344822.1"/>
    </source>
</evidence>
<dbReference type="InterPro" id="IPR009057">
    <property type="entry name" value="Homeodomain-like_sf"/>
</dbReference>
<feature type="region of interest" description="Disordered" evidence="7">
    <location>
        <begin position="67"/>
        <end position="101"/>
    </location>
</feature>
<organism evidence="9 10">
    <name type="scientific">Albula glossodonta</name>
    <name type="common">roundjaw bonefish</name>
    <dbReference type="NCBI Taxonomy" id="121402"/>
    <lineage>
        <taxon>Eukaryota</taxon>
        <taxon>Metazoa</taxon>
        <taxon>Chordata</taxon>
        <taxon>Craniata</taxon>
        <taxon>Vertebrata</taxon>
        <taxon>Euteleostomi</taxon>
        <taxon>Actinopterygii</taxon>
        <taxon>Neopterygii</taxon>
        <taxon>Teleostei</taxon>
        <taxon>Albuliformes</taxon>
        <taxon>Albulidae</taxon>
        <taxon>Albula</taxon>
    </lineage>
</organism>
<evidence type="ECO:0000256" key="4">
    <source>
        <dbReference type="ARBA" id="ARBA00023155"/>
    </source>
</evidence>
<keyword evidence="6" id="KW-0539">Nucleus</keyword>
<dbReference type="Pfam" id="PF05044">
    <property type="entry name" value="HPD"/>
    <property type="match status" value="1"/>
</dbReference>
<protein>
    <recommendedName>
        <fullName evidence="8">Prospero domain-containing protein</fullName>
    </recommendedName>
</protein>
<evidence type="ECO:0000256" key="1">
    <source>
        <dbReference type="ARBA" id="ARBA00004123"/>
    </source>
</evidence>
<sequence>MNLSVFDSGMCASSVPSWEVDKATLQQRDMDLCGDSLTSIISRVLQRNIQNRRAVREGISYLPAAVPSCTPAEPGREDQSNKPPLSPNRHSSTLASPETDLQLNERCQAKRSRVENIIQGMSGSSNARAPRRGEKSNMGTGGGEETLKGNKRKARLSQREGGGCGGEQEERVSLRRQLWAMQWLLQELQQRFLQVYSPNTSQAEDTEQGTTGSLQCGDAKKDTPIPVTHMHNNCELEWGTTMDRQQATQADGIHSVFNEGHKNLPEALKHELSKAVSKSVDLVFENLSPTLFYQPPQANLRSAAPAPSYMQPKYNTQIPSGQEPHLDKEQIESTYLGFYEKSKVPMTVSQTEALSLVIGRPSLAHCCSVDQMAPLELNPPSSSQEDQVPVHLLNHAPHGTPAKLPCLANTTNEVSLTWGEMKVRPNQIKLPAAQGLEAAVSPHVSMKSRDQQTIGEGNLYTAPNFNRCITSQLIKWFSNFREFYYIQMEKFARHSIMDGVKDMKDLSVTRDSELFRALNAHFNKANDFQVPDRFLEVAEITLKEFFSAISLAKDFDPSWKKAIYKVICKLDCTVPEVFKSTVCL</sequence>
<dbReference type="SUPFAM" id="SSF46689">
    <property type="entry name" value="Homeodomain-like"/>
    <property type="match status" value="1"/>
</dbReference>
<dbReference type="GO" id="GO:0000978">
    <property type="term" value="F:RNA polymerase II cis-regulatory region sequence-specific DNA binding"/>
    <property type="evidence" value="ECO:0007669"/>
    <property type="project" value="TreeGrafter"/>
</dbReference>
<dbReference type="GO" id="GO:0000981">
    <property type="term" value="F:DNA-binding transcription factor activity, RNA polymerase II-specific"/>
    <property type="evidence" value="ECO:0007669"/>
    <property type="project" value="TreeGrafter"/>
</dbReference>
<proteinExistence type="predicted"/>
<feature type="compositionally biased region" description="Polar residues" evidence="7">
    <location>
        <begin position="88"/>
        <end position="101"/>
    </location>
</feature>
<keyword evidence="10" id="KW-1185">Reference proteome</keyword>
<reference evidence="9" key="1">
    <citation type="thesis" date="2021" institute="BYU ScholarsArchive" country="Provo, UT, USA">
        <title>Applications of and Algorithms for Genome Assembly and Genomic Analyses with an Emphasis on Marine Teleosts.</title>
        <authorList>
            <person name="Pickett B.D."/>
        </authorList>
    </citation>
    <scope>NUCLEOTIDE SEQUENCE</scope>
    <source>
        <strain evidence="9">HI-2016</strain>
    </source>
</reference>
<gene>
    <name evidence="9" type="ORF">JZ751_010511</name>
</gene>